<evidence type="ECO:0008006" key="4">
    <source>
        <dbReference type="Google" id="ProtNLM"/>
    </source>
</evidence>
<evidence type="ECO:0000256" key="1">
    <source>
        <dbReference type="SAM" id="Phobius"/>
    </source>
</evidence>
<evidence type="ECO:0000313" key="2">
    <source>
        <dbReference type="EMBL" id="UZK54655.1"/>
    </source>
</evidence>
<name>A0ABY6PRD0_9ACTN</name>
<keyword evidence="3" id="KW-1185">Reference proteome</keyword>
<dbReference type="Proteomes" id="UP001164963">
    <property type="component" value="Chromosome"/>
</dbReference>
<gene>
    <name evidence="2" type="ORF">NEH16_11355</name>
</gene>
<accession>A0ABY6PRD0</accession>
<evidence type="ECO:0000313" key="3">
    <source>
        <dbReference type="Proteomes" id="UP001164963"/>
    </source>
</evidence>
<protein>
    <recommendedName>
        <fullName evidence="4">Integral membrane protein</fullName>
    </recommendedName>
</protein>
<keyword evidence="1" id="KW-0472">Membrane</keyword>
<organism evidence="2 3">
    <name type="scientific">Streptomyces drozdowiczii</name>
    <dbReference type="NCBI Taxonomy" id="202862"/>
    <lineage>
        <taxon>Bacteria</taxon>
        <taxon>Bacillati</taxon>
        <taxon>Actinomycetota</taxon>
        <taxon>Actinomycetes</taxon>
        <taxon>Kitasatosporales</taxon>
        <taxon>Streptomycetaceae</taxon>
        <taxon>Streptomyces</taxon>
    </lineage>
</organism>
<reference evidence="2" key="1">
    <citation type="journal article" date="2022" name="Front. Microbiol.">
        <title>Mirubactin C rescues the lethal effect of cell wall biosynthesis mutations in Bacillus subtilis.</title>
        <authorList>
            <person name="Kepplinger B."/>
            <person name="Wen X."/>
            <person name="Tyler A.R."/>
            <person name="Kim B.Y."/>
            <person name="Brown J."/>
            <person name="Banks P."/>
            <person name="Dashti Y."/>
            <person name="Mackenzie E.S."/>
            <person name="Wills C."/>
            <person name="Kawai Y."/>
            <person name="Waldron K.J."/>
            <person name="Allenby N.E.E."/>
            <person name="Wu L.J."/>
            <person name="Hall M.J."/>
            <person name="Errington J."/>
        </authorList>
    </citation>
    <scope>NUCLEOTIDE SEQUENCE</scope>
    <source>
        <strain evidence="2">MDA8-470</strain>
    </source>
</reference>
<proteinExistence type="predicted"/>
<dbReference type="EMBL" id="CP098740">
    <property type="protein sequence ID" value="UZK54655.1"/>
    <property type="molecule type" value="Genomic_DNA"/>
</dbReference>
<keyword evidence="1" id="KW-0812">Transmembrane</keyword>
<keyword evidence="1" id="KW-1133">Transmembrane helix</keyword>
<sequence>MTDMMLQAVVTTRTYVNGWKNTVMEAVKRRSDKGQGAIEYVGITILVVAIVIALMSTNLGTTIATKFKAKIDSVLNGGSGGGSKG</sequence>
<feature type="transmembrane region" description="Helical" evidence="1">
    <location>
        <begin position="37"/>
        <end position="56"/>
    </location>
</feature>